<name>A0A8K0KDJ8_LADFU</name>
<evidence type="ECO:0000313" key="2">
    <source>
        <dbReference type="Proteomes" id="UP000792457"/>
    </source>
</evidence>
<reference evidence="1" key="2">
    <citation type="submission" date="2017-10" db="EMBL/GenBank/DDBJ databases">
        <title>Ladona fulva Genome sequencing and assembly.</title>
        <authorList>
            <person name="Murali S."/>
            <person name="Richards S."/>
            <person name="Bandaranaike D."/>
            <person name="Bellair M."/>
            <person name="Blankenburg K."/>
            <person name="Chao H."/>
            <person name="Dinh H."/>
            <person name="Doddapaneni H."/>
            <person name="Dugan-Rocha S."/>
            <person name="Elkadiri S."/>
            <person name="Gnanaolivu R."/>
            <person name="Hernandez B."/>
            <person name="Skinner E."/>
            <person name="Javaid M."/>
            <person name="Lee S."/>
            <person name="Li M."/>
            <person name="Ming W."/>
            <person name="Munidasa M."/>
            <person name="Muniz J."/>
            <person name="Nguyen L."/>
            <person name="Hughes D."/>
            <person name="Osuji N."/>
            <person name="Pu L.-L."/>
            <person name="Puazo M."/>
            <person name="Qu C."/>
            <person name="Quiroz J."/>
            <person name="Raj R."/>
            <person name="Weissenberger G."/>
            <person name="Xin Y."/>
            <person name="Zou X."/>
            <person name="Han Y."/>
            <person name="Worley K."/>
            <person name="Muzny D."/>
            <person name="Gibbs R."/>
        </authorList>
    </citation>
    <scope>NUCLEOTIDE SEQUENCE</scope>
    <source>
        <strain evidence="1">Sampled in the wild</strain>
    </source>
</reference>
<protein>
    <submittedName>
        <fullName evidence="1">Uncharacterized protein</fullName>
    </submittedName>
</protein>
<evidence type="ECO:0000313" key="1">
    <source>
        <dbReference type="EMBL" id="KAG8231735.1"/>
    </source>
</evidence>
<keyword evidence="2" id="KW-1185">Reference proteome</keyword>
<sequence>MTLLFQIVGDQIAFEFGAASLIFNLKRIIESMKEKLSHDLFKTLLRFRNKEGKTFLQIKAWGSEGMIKGCERILEKNLFEELLQSNKHA</sequence>
<proteinExistence type="predicted"/>
<reference evidence="1" key="1">
    <citation type="submission" date="2013-04" db="EMBL/GenBank/DDBJ databases">
        <authorList>
            <person name="Qu J."/>
            <person name="Murali S.C."/>
            <person name="Bandaranaike D."/>
            <person name="Bellair M."/>
            <person name="Blankenburg K."/>
            <person name="Chao H."/>
            <person name="Dinh H."/>
            <person name="Doddapaneni H."/>
            <person name="Downs B."/>
            <person name="Dugan-Rocha S."/>
            <person name="Elkadiri S."/>
            <person name="Gnanaolivu R.D."/>
            <person name="Hernandez B."/>
            <person name="Javaid M."/>
            <person name="Jayaseelan J.C."/>
            <person name="Lee S."/>
            <person name="Li M."/>
            <person name="Ming W."/>
            <person name="Munidasa M."/>
            <person name="Muniz J."/>
            <person name="Nguyen L."/>
            <person name="Ongeri F."/>
            <person name="Osuji N."/>
            <person name="Pu L.-L."/>
            <person name="Puazo M."/>
            <person name="Qu C."/>
            <person name="Quiroz J."/>
            <person name="Raj R."/>
            <person name="Weissenberger G."/>
            <person name="Xin Y."/>
            <person name="Zou X."/>
            <person name="Han Y."/>
            <person name="Richards S."/>
            <person name="Worley K."/>
            <person name="Muzny D."/>
            <person name="Gibbs R."/>
        </authorList>
    </citation>
    <scope>NUCLEOTIDE SEQUENCE</scope>
    <source>
        <strain evidence="1">Sampled in the wild</strain>
    </source>
</reference>
<comment type="caution">
    <text evidence="1">The sequence shown here is derived from an EMBL/GenBank/DDBJ whole genome shotgun (WGS) entry which is preliminary data.</text>
</comment>
<organism evidence="1 2">
    <name type="scientific">Ladona fulva</name>
    <name type="common">Scarce chaser dragonfly</name>
    <name type="synonym">Libellula fulva</name>
    <dbReference type="NCBI Taxonomy" id="123851"/>
    <lineage>
        <taxon>Eukaryota</taxon>
        <taxon>Metazoa</taxon>
        <taxon>Ecdysozoa</taxon>
        <taxon>Arthropoda</taxon>
        <taxon>Hexapoda</taxon>
        <taxon>Insecta</taxon>
        <taxon>Pterygota</taxon>
        <taxon>Palaeoptera</taxon>
        <taxon>Odonata</taxon>
        <taxon>Epiprocta</taxon>
        <taxon>Anisoptera</taxon>
        <taxon>Libelluloidea</taxon>
        <taxon>Libellulidae</taxon>
        <taxon>Ladona</taxon>
    </lineage>
</organism>
<accession>A0A8K0KDJ8</accession>
<dbReference type="EMBL" id="KZ308571">
    <property type="protein sequence ID" value="KAG8231735.1"/>
    <property type="molecule type" value="Genomic_DNA"/>
</dbReference>
<gene>
    <name evidence="1" type="ORF">J437_LFUL012042</name>
</gene>
<dbReference type="Proteomes" id="UP000792457">
    <property type="component" value="Unassembled WGS sequence"/>
</dbReference>
<dbReference type="AlphaFoldDB" id="A0A8K0KDJ8"/>